<keyword evidence="1" id="KW-1133">Transmembrane helix</keyword>
<gene>
    <name evidence="2" type="ORF">Q5H93_17495</name>
</gene>
<feature type="transmembrane region" description="Helical" evidence="1">
    <location>
        <begin position="70"/>
        <end position="91"/>
    </location>
</feature>
<organism evidence="2 3">
    <name type="scientific">Hymenobacter aranciens</name>
    <dbReference type="NCBI Taxonomy" id="3063996"/>
    <lineage>
        <taxon>Bacteria</taxon>
        <taxon>Pseudomonadati</taxon>
        <taxon>Bacteroidota</taxon>
        <taxon>Cytophagia</taxon>
        <taxon>Cytophagales</taxon>
        <taxon>Hymenobacteraceae</taxon>
        <taxon>Hymenobacter</taxon>
    </lineage>
</organism>
<keyword evidence="1" id="KW-0812">Transmembrane</keyword>
<proteinExistence type="predicted"/>
<evidence type="ECO:0000256" key="1">
    <source>
        <dbReference type="SAM" id="Phobius"/>
    </source>
</evidence>
<sequence>MAAVNHQELPRRSVLQRGLALAQQLKDTANILLFLGNGYLFFGILGGIGIPGLILYYLRWKLLRRTGDPTATMVLWALSLLHELLCLIMFYCDHPHSSGGEMSTPLEHWEPLYLLGVVICCGGLADLLINQPAAETVE</sequence>
<reference evidence="2" key="1">
    <citation type="submission" date="2023-07" db="EMBL/GenBank/DDBJ databases">
        <authorList>
            <person name="Kim M.K."/>
        </authorList>
    </citation>
    <scope>NUCLEOTIDE SEQUENCE</scope>
    <source>
        <strain evidence="2">ASUV-10-1</strain>
    </source>
</reference>
<dbReference type="EMBL" id="JAUQSY010000012">
    <property type="protein sequence ID" value="MDO7876543.1"/>
    <property type="molecule type" value="Genomic_DNA"/>
</dbReference>
<evidence type="ECO:0000313" key="2">
    <source>
        <dbReference type="EMBL" id="MDO7876543.1"/>
    </source>
</evidence>
<feature type="transmembrane region" description="Helical" evidence="1">
    <location>
        <begin position="39"/>
        <end position="58"/>
    </location>
</feature>
<protein>
    <submittedName>
        <fullName evidence="2">Uncharacterized protein</fullName>
    </submittedName>
</protein>
<dbReference type="Proteomes" id="UP001176429">
    <property type="component" value="Unassembled WGS sequence"/>
</dbReference>
<keyword evidence="1" id="KW-0472">Membrane</keyword>
<accession>A0ABT9BE44</accession>
<feature type="transmembrane region" description="Helical" evidence="1">
    <location>
        <begin position="111"/>
        <end position="129"/>
    </location>
</feature>
<dbReference type="RefSeq" id="WP_305007913.1">
    <property type="nucleotide sequence ID" value="NZ_JAUQSY010000012.1"/>
</dbReference>
<keyword evidence="3" id="KW-1185">Reference proteome</keyword>
<evidence type="ECO:0000313" key="3">
    <source>
        <dbReference type="Proteomes" id="UP001176429"/>
    </source>
</evidence>
<name>A0ABT9BE44_9BACT</name>
<comment type="caution">
    <text evidence="2">The sequence shown here is derived from an EMBL/GenBank/DDBJ whole genome shotgun (WGS) entry which is preliminary data.</text>
</comment>